<reference evidence="1 3" key="1">
    <citation type="submission" date="2016-10" db="EMBL/GenBank/DDBJ databases">
        <title>Complete Genome Sequence of Acetogen Clostridium formicoaceticum ATCC 27076.</title>
        <authorList>
            <person name="Bao T."/>
            <person name="Cheng C."/>
            <person name="Zhao J."/>
            <person name="Yang S.-T."/>
            <person name="Wang J."/>
            <person name="Wang M."/>
        </authorList>
    </citation>
    <scope>NUCLEOTIDE SEQUENCE [LARGE SCALE GENOMIC DNA]</scope>
    <source>
        <strain evidence="1 3">ATCC 27076</strain>
    </source>
</reference>
<evidence type="ECO:0000313" key="2">
    <source>
        <dbReference type="EMBL" id="ARE87734.1"/>
    </source>
</evidence>
<sequence>MNVLNTEELHEKLKNILTLLEYGQLLELMAREVNGLYENKNCSYCDSIEKATPASPRKKYLYCPMCGRDRRDKAVVESLELAQGKHLDLLAEQIYQNRHHGETSEEFRERVLKDLKKDQESEEHMDEN</sequence>
<proteinExistence type="predicted"/>
<protein>
    <submittedName>
        <fullName evidence="2">Uncharacterized protein</fullName>
    </submittedName>
</protein>
<dbReference type="KEGG" id="cfm:BJL90_15945"/>
<keyword evidence="3" id="KW-1185">Reference proteome</keyword>
<evidence type="ECO:0000313" key="4">
    <source>
        <dbReference type="Proteomes" id="UP000192478"/>
    </source>
</evidence>
<gene>
    <name evidence="1" type="ORF">BJL90_15945</name>
    <name evidence="2" type="ORF">CLFO_21340</name>
</gene>
<dbReference type="Proteomes" id="UP000177894">
    <property type="component" value="Chromosome"/>
</dbReference>
<dbReference type="EMBL" id="CP017603">
    <property type="protein sequence ID" value="AOY77209.1"/>
    <property type="molecule type" value="Genomic_DNA"/>
</dbReference>
<evidence type="ECO:0000313" key="3">
    <source>
        <dbReference type="Proteomes" id="UP000177894"/>
    </source>
</evidence>
<reference evidence="2 4" key="2">
    <citation type="submission" date="2017-03" db="EMBL/GenBank/DDBJ databases">
        <title>Complete sequence of Clostridium formicaceticum DSM 92.</title>
        <authorList>
            <person name="Poehlein A."/>
            <person name="Karl M."/>
            <person name="Bengelsdorf F.R."/>
            <person name="Duerre P."/>
            <person name="Daniel R."/>
        </authorList>
    </citation>
    <scope>NUCLEOTIDE SEQUENCE [LARGE SCALE GENOMIC DNA]</scope>
    <source>
        <strain evidence="2 4">DSM 92</strain>
    </source>
</reference>
<organism evidence="2 4">
    <name type="scientific">Clostridium formicaceticum</name>
    <dbReference type="NCBI Taxonomy" id="1497"/>
    <lineage>
        <taxon>Bacteria</taxon>
        <taxon>Bacillati</taxon>
        <taxon>Bacillota</taxon>
        <taxon>Clostridia</taxon>
        <taxon>Eubacteriales</taxon>
        <taxon>Clostridiaceae</taxon>
        <taxon>Clostridium</taxon>
    </lineage>
</organism>
<dbReference type="Proteomes" id="UP000192478">
    <property type="component" value="Chromosome"/>
</dbReference>
<evidence type="ECO:0000313" key="1">
    <source>
        <dbReference type="EMBL" id="AOY77209.1"/>
    </source>
</evidence>
<accession>A0AAC9WGE7</accession>
<dbReference type="AlphaFoldDB" id="A0AAC9WGE7"/>
<dbReference type="RefSeq" id="WP_070970219.1">
    <property type="nucleotide sequence ID" value="NZ_CP017603.1"/>
</dbReference>
<dbReference type="EMBL" id="CP020559">
    <property type="protein sequence ID" value="ARE87734.1"/>
    <property type="molecule type" value="Genomic_DNA"/>
</dbReference>
<name>A0AAC9WGE7_9CLOT</name>